<dbReference type="RefSeq" id="WP_342687369.1">
    <property type="nucleotide sequence ID" value="NZ_JAZBJM010000005.1"/>
</dbReference>
<gene>
    <name evidence="1" type="ORF">VZD24_08130</name>
</gene>
<dbReference type="EMBL" id="JBANCF010000005">
    <property type="protein sequence ID" value="MEM0573478.1"/>
    <property type="molecule type" value="Genomic_DNA"/>
</dbReference>
<evidence type="ECO:0000313" key="1">
    <source>
        <dbReference type="EMBL" id="MEM0573478.1"/>
    </source>
</evidence>
<reference evidence="1 2" key="1">
    <citation type="submission" date="2024-01" db="EMBL/GenBank/DDBJ databases">
        <title>Aequorivita flavus sp. nov., isolated from deep-sea sediment.</title>
        <authorList>
            <person name="Chen X."/>
        </authorList>
    </citation>
    <scope>NUCLEOTIDE SEQUENCE [LARGE SCALE GENOMIC DNA]</scope>
    <source>
        <strain evidence="1 2">MCCC 1A16935</strain>
    </source>
</reference>
<dbReference type="Proteomes" id="UP001390963">
    <property type="component" value="Unassembled WGS sequence"/>
</dbReference>
<sequence length="45" mass="5046">MMKWRLAKYFLQGVAAGHLVGINHNNKDLQGFENLAGLKANYGKQ</sequence>
<accession>A0ABU9NDQ5</accession>
<name>A0ABU9NDQ5_9FLAO</name>
<keyword evidence="2" id="KW-1185">Reference proteome</keyword>
<evidence type="ECO:0000313" key="2">
    <source>
        <dbReference type="Proteomes" id="UP001390963"/>
    </source>
</evidence>
<protein>
    <submittedName>
        <fullName evidence="1">Uncharacterized protein</fullName>
    </submittedName>
</protein>
<proteinExistence type="predicted"/>
<comment type="caution">
    <text evidence="1">The sequence shown here is derived from an EMBL/GenBank/DDBJ whole genome shotgun (WGS) entry which is preliminary data.</text>
</comment>
<organism evidence="1 2">
    <name type="scientific">Aequorivita flava</name>
    <dbReference type="NCBI Taxonomy" id="3114371"/>
    <lineage>
        <taxon>Bacteria</taxon>
        <taxon>Pseudomonadati</taxon>
        <taxon>Bacteroidota</taxon>
        <taxon>Flavobacteriia</taxon>
        <taxon>Flavobacteriales</taxon>
        <taxon>Flavobacteriaceae</taxon>
        <taxon>Aequorivita</taxon>
    </lineage>
</organism>